<gene>
    <name evidence="1" type="ORF">CCAM_LOCUS4611</name>
</gene>
<evidence type="ECO:0000313" key="1">
    <source>
        <dbReference type="EMBL" id="VFQ62835.1"/>
    </source>
</evidence>
<evidence type="ECO:0000313" key="2">
    <source>
        <dbReference type="Proteomes" id="UP000595140"/>
    </source>
</evidence>
<accession>A0A484KEC6</accession>
<keyword evidence="2" id="KW-1185">Reference proteome</keyword>
<protein>
    <submittedName>
        <fullName evidence="1">Uncharacterized protein</fullName>
    </submittedName>
</protein>
<dbReference type="EMBL" id="OOIL02000242">
    <property type="protein sequence ID" value="VFQ62835.1"/>
    <property type="molecule type" value="Genomic_DNA"/>
</dbReference>
<dbReference type="PANTHER" id="PTHR47604">
    <property type="entry name" value="ADENYLYL CYCLASE"/>
    <property type="match status" value="1"/>
</dbReference>
<dbReference type="Proteomes" id="UP000595140">
    <property type="component" value="Unassembled WGS sequence"/>
</dbReference>
<dbReference type="AlphaFoldDB" id="A0A484KEC6"/>
<reference evidence="1 2" key="1">
    <citation type="submission" date="2018-04" db="EMBL/GenBank/DDBJ databases">
        <authorList>
            <person name="Vogel A."/>
        </authorList>
    </citation>
    <scope>NUCLEOTIDE SEQUENCE [LARGE SCALE GENOMIC DNA]</scope>
</reference>
<sequence>MQGIWKVGRLARVLRDRSSILFNTEQLHAIGVSCFSLQWRYSHTNLVSSSCSALYGNPMQMESKCQRVVSSLKCHVSQRSSYSSKAIDVGSGSTDGSVPNAETVKEIYEKILKSIVDQKTAPPNAYLWSLIAKCANEDDIKLLFDILQRLRIFRLSNLRIHENFNCALCQEVTKACIRVGAITFGQKALYKHNLYGLTPNVGSAHHLLMFAKKHNDVDLMVDIMKLVSKNELPLQPGTADLVFSICYHNDKWELMCKYGKMFVKGGARLRQGSFDLWMDFAAKMGDVDSLWKIEKIRSESMNHHTISSAFSCAKALLIESKSEEAAAIIQVFYENLPVSKRQSITSELQKLVNEWPIEVIKRQKEESRKELARTLQSGISAMVDALSSIGAKMDVNVERVTIGV</sequence>
<organism evidence="1 2">
    <name type="scientific">Cuscuta campestris</name>
    <dbReference type="NCBI Taxonomy" id="132261"/>
    <lineage>
        <taxon>Eukaryota</taxon>
        <taxon>Viridiplantae</taxon>
        <taxon>Streptophyta</taxon>
        <taxon>Embryophyta</taxon>
        <taxon>Tracheophyta</taxon>
        <taxon>Spermatophyta</taxon>
        <taxon>Magnoliopsida</taxon>
        <taxon>eudicotyledons</taxon>
        <taxon>Gunneridae</taxon>
        <taxon>Pentapetalae</taxon>
        <taxon>asterids</taxon>
        <taxon>lamiids</taxon>
        <taxon>Solanales</taxon>
        <taxon>Convolvulaceae</taxon>
        <taxon>Cuscuteae</taxon>
        <taxon>Cuscuta</taxon>
        <taxon>Cuscuta subgen. Grammica</taxon>
        <taxon>Cuscuta sect. Cleistogrammica</taxon>
    </lineage>
</organism>
<dbReference type="OrthoDB" id="2016320at2759"/>
<proteinExistence type="predicted"/>
<dbReference type="PANTHER" id="PTHR47604:SF1">
    <property type="entry name" value="ADENYLYL CYCLASE"/>
    <property type="match status" value="1"/>
</dbReference>
<name>A0A484KEC6_9ASTE</name>